<dbReference type="GO" id="GO:0006729">
    <property type="term" value="P:tetrahydrobiopterin biosynthetic process"/>
    <property type="evidence" value="ECO:0007669"/>
    <property type="project" value="InterPro"/>
</dbReference>
<dbReference type="AlphaFoldDB" id="A0A2S5KL35"/>
<organism evidence="5 6">
    <name type="scientific">Proteobacteria bacterium 228</name>
    <dbReference type="NCBI Taxonomy" id="2083153"/>
    <lineage>
        <taxon>Bacteria</taxon>
        <taxon>Pseudomonadati</taxon>
        <taxon>Pseudomonadota</taxon>
    </lineage>
</organism>
<gene>
    <name evidence="5" type="ORF">C4K68_20600</name>
</gene>
<dbReference type="EMBL" id="PRLP01000093">
    <property type="protein sequence ID" value="PPC75450.1"/>
    <property type="molecule type" value="Genomic_DNA"/>
</dbReference>
<dbReference type="HAMAP" id="MF_00434">
    <property type="entry name" value="Pterin_4_alpha"/>
    <property type="match status" value="1"/>
</dbReference>
<dbReference type="InterPro" id="IPR036428">
    <property type="entry name" value="PCD_sf"/>
</dbReference>
<dbReference type="Proteomes" id="UP000238196">
    <property type="component" value="Unassembled WGS sequence"/>
</dbReference>
<dbReference type="Gene3D" id="3.30.1360.20">
    <property type="entry name" value="Transcriptional coactivator/pterin dehydratase"/>
    <property type="match status" value="1"/>
</dbReference>
<comment type="similarity">
    <text evidence="2 4">Belongs to the pterin-4-alpha-carbinolamine dehydratase family.</text>
</comment>
<dbReference type="EC" id="4.2.1.96" evidence="4"/>
<dbReference type="SUPFAM" id="SSF55248">
    <property type="entry name" value="PCD-like"/>
    <property type="match status" value="1"/>
</dbReference>
<dbReference type="InterPro" id="IPR050376">
    <property type="entry name" value="Pterin-4-alpha-carb_dehyd"/>
</dbReference>
<dbReference type="GO" id="GO:0008124">
    <property type="term" value="F:4-alpha-hydroxytetrahydrobiopterin dehydratase activity"/>
    <property type="evidence" value="ECO:0007669"/>
    <property type="project" value="UniProtKB-UniRule"/>
</dbReference>
<dbReference type="NCBIfam" id="NF002016">
    <property type="entry name" value="PRK00823.1-1"/>
    <property type="match status" value="1"/>
</dbReference>
<comment type="caution">
    <text evidence="5">The sequence shown here is derived from an EMBL/GenBank/DDBJ whole genome shotgun (WGS) entry which is preliminary data.</text>
</comment>
<evidence type="ECO:0000256" key="2">
    <source>
        <dbReference type="ARBA" id="ARBA00006472"/>
    </source>
</evidence>
<name>A0A2S5KL35_9PROT</name>
<keyword evidence="3 4" id="KW-0456">Lyase</keyword>
<evidence type="ECO:0000313" key="6">
    <source>
        <dbReference type="Proteomes" id="UP000238196"/>
    </source>
</evidence>
<evidence type="ECO:0000256" key="1">
    <source>
        <dbReference type="ARBA" id="ARBA00001554"/>
    </source>
</evidence>
<sequence length="126" mass="14322">MNTQQQDTKEDQPALCDISCEACRADAPQATAEERVQFMTELPDWQIRTEQGIDQLARSYSFKNFRTALAFTNAVGELAEGEGHHPAILTEWGRVEVCWWTHKIKGLHRNDFICAAKTDAVWKGLQ</sequence>
<evidence type="ECO:0000313" key="5">
    <source>
        <dbReference type="EMBL" id="PPC75450.1"/>
    </source>
</evidence>
<accession>A0A2S5KL35</accession>
<dbReference type="PANTHER" id="PTHR42805:SF1">
    <property type="entry name" value="PTERIN-4-ALPHA-CARBINOLAMINE DEHYDRATASE-RELATED"/>
    <property type="match status" value="1"/>
</dbReference>
<proteinExistence type="inferred from homology"/>
<dbReference type="CDD" id="cd00913">
    <property type="entry name" value="PCD_DCoH_subfamily_a"/>
    <property type="match status" value="1"/>
</dbReference>
<dbReference type="InterPro" id="IPR001533">
    <property type="entry name" value="Pterin_deHydtase"/>
</dbReference>
<comment type="catalytic activity">
    <reaction evidence="1 4">
        <text>(4aS,6R)-4a-hydroxy-L-erythro-5,6,7,8-tetrahydrobiopterin = (6R)-L-erythro-6,7-dihydrobiopterin + H2O</text>
        <dbReference type="Rhea" id="RHEA:11920"/>
        <dbReference type="ChEBI" id="CHEBI:15377"/>
        <dbReference type="ChEBI" id="CHEBI:15642"/>
        <dbReference type="ChEBI" id="CHEBI:43120"/>
        <dbReference type="EC" id="4.2.1.96"/>
    </reaction>
</comment>
<evidence type="ECO:0000256" key="3">
    <source>
        <dbReference type="ARBA" id="ARBA00023239"/>
    </source>
</evidence>
<dbReference type="OrthoDB" id="5294615at2"/>
<dbReference type="PANTHER" id="PTHR42805">
    <property type="entry name" value="PTERIN-4-ALPHA-CARBINOLAMINE DEHYDRATASE-RELATED"/>
    <property type="match status" value="1"/>
</dbReference>
<protein>
    <recommendedName>
        <fullName evidence="4">Putative pterin-4-alpha-carbinolamine dehydratase</fullName>
        <shortName evidence="4">PHS</shortName>
        <ecNumber evidence="4">4.2.1.96</ecNumber>
    </recommendedName>
    <alternativeName>
        <fullName evidence="4">4-alpha-hydroxy-tetrahydropterin dehydratase</fullName>
    </alternativeName>
    <alternativeName>
        <fullName evidence="4">Pterin carbinolamine dehydratase</fullName>
        <shortName evidence="4">PCD</shortName>
    </alternativeName>
</protein>
<dbReference type="Pfam" id="PF01329">
    <property type="entry name" value="Pterin_4a"/>
    <property type="match status" value="1"/>
</dbReference>
<reference evidence="5 6" key="1">
    <citation type="submission" date="2018-02" db="EMBL/GenBank/DDBJ databases">
        <title>novel marine gammaproteobacteria from coastal saline agro ecosystem.</title>
        <authorList>
            <person name="Krishnan R."/>
            <person name="Ramesh Kumar N."/>
        </authorList>
    </citation>
    <scope>NUCLEOTIDE SEQUENCE [LARGE SCALE GENOMIC DNA]</scope>
    <source>
        <strain evidence="5 6">228</strain>
    </source>
</reference>
<evidence type="ECO:0000256" key="4">
    <source>
        <dbReference type="HAMAP-Rule" id="MF_00434"/>
    </source>
</evidence>